<evidence type="ECO:0000313" key="1">
    <source>
        <dbReference type="EMBL" id="NVK82196.1"/>
    </source>
</evidence>
<sequence>MPTPPHVRVAAAQAARDLHDAFRAHGCTVEVVPQPPVNGQVYLAIHDPLSGTEARLLTAALQAYRPPRCAQCRAYKHAWAEAVRTANGPAATETLRAMGVHQRQAHS</sequence>
<comment type="caution">
    <text evidence="1">The sequence shown here is derived from an EMBL/GenBank/DDBJ whole genome shotgun (WGS) entry which is preliminary data.</text>
</comment>
<organism evidence="1 2">
    <name type="scientific">Streptomyces morookaense</name>
    <name type="common">Streptoverticillium morookaense</name>
    <dbReference type="NCBI Taxonomy" id="1970"/>
    <lineage>
        <taxon>Bacteria</taxon>
        <taxon>Bacillati</taxon>
        <taxon>Actinomycetota</taxon>
        <taxon>Actinomycetes</taxon>
        <taxon>Kitasatosporales</taxon>
        <taxon>Streptomycetaceae</taxon>
        <taxon>Streptomyces</taxon>
    </lineage>
</organism>
<reference evidence="1 2" key="1">
    <citation type="submission" date="2020-04" db="EMBL/GenBank/DDBJ databases">
        <title>Draft Genome Sequence of Streptomyces morookaense DSM 40503, an 8-azaguanine-producing strain.</title>
        <authorList>
            <person name="Qi J."/>
            <person name="Gao J.-M."/>
        </authorList>
    </citation>
    <scope>NUCLEOTIDE SEQUENCE [LARGE SCALE GENOMIC DNA]</scope>
    <source>
        <strain evidence="1 2">DSM 40503</strain>
    </source>
</reference>
<proteinExistence type="predicted"/>
<name>A0A7Y7BBQ8_STRMO</name>
<evidence type="ECO:0000313" key="2">
    <source>
        <dbReference type="Proteomes" id="UP000587462"/>
    </source>
</evidence>
<dbReference type="AlphaFoldDB" id="A0A7Y7BBQ8"/>
<gene>
    <name evidence="1" type="ORF">HG542_31800</name>
</gene>
<protein>
    <submittedName>
        <fullName evidence="1">Uncharacterized protein</fullName>
    </submittedName>
</protein>
<accession>A0A7Y7BBQ8</accession>
<dbReference type="Proteomes" id="UP000587462">
    <property type="component" value="Unassembled WGS sequence"/>
</dbReference>
<dbReference type="EMBL" id="JABBXF010000111">
    <property type="protein sequence ID" value="NVK82196.1"/>
    <property type="molecule type" value="Genomic_DNA"/>
</dbReference>
<dbReference type="RefSeq" id="WP_171087644.1">
    <property type="nucleotide sequence ID" value="NZ_BNBU01000002.1"/>
</dbReference>
<keyword evidence="2" id="KW-1185">Reference proteome</keyword>